<evidence type="ECO:0000259" key="3">
    <source>
        <dbReference type="PROSITE" id="PS50977"/>
    </source>
</evidence>
<dbReference type="PANTHER" id="PTHR30055">
    <property type="entry name" value="HTH-TYPE TRANSCRIPTIONAL REGULATOR RUTR"/>
    <property type="match status" value="1"/>
</dbReference>
<dbReference type="SUPFAM" id="SSF46689">
    <property type="entry name" value="Homeodomain-like"/>
    <property type="match status" value="1"/>
</dbReference>
<gene>
    <name evidence="4" type="ORF">SAMN04488021_1921</name>
</gene>
<dbReference type="Proteomes" id="UP000183635">
    <property type="component" value="Unassembled WGS sequence"/>
</dbReference>
<feature type="domain" description="HTH tetR-type" evidence="3">
    <location>
        <begin position="15"/>
        <end position="75"/>
    </location>
</feature>
<dbReference type="EMBL" id="FOPU01000092">
    <property type="protein sequence ID" value="SFI13000.1"/>
    <property type="molecule type" value="Genomic_DNA"/>
</dbReference>
<keyword evidence="5" id="KW-1185">Reference proteome</keyword>
<dbReference type="OrthoDB" id="3218408at2"/>
<proteinExistence type="predicted"/>
<evidence type="ECO:0000313" key="5">
    <source>
        <dbReference type="Proteomes" id="UP000183635"/>
    </source>
</evidence>
<name>A0A1I3FP91_9RHOB</name>
<dbReference type="GO" id="GO:0003700">
    <property type="term" value="F:DNA-binding transcription factor activity"/>
    <property type="evidence" value="ECO:0007669"/>
    <property type="project" value="TreeGrafter"/>
</dbReference>
<dbReference type="PRINTS" id="PR00455">
    <property type="entry name" value="HTHTETR"/>
</dbReference>
<dbReference type="PANTHER" id="PTHR30055:SF237">
    <property type="entry name" value="TRANSCRIPTIONAL REPRESSOR MCE3R"/>
    <property type="match status" value="1"/>
</dbReference>
<dbReference type="PROSITE" id="PS50977">
    <property type="entry name" value="HTH_TETR_2"/>
    <property type="match status" value="1"/>
</dbReference>
<feature type="DNA-binding region" description="H-T-H motif" evidence="2">
    <location>
        <begin position="38"/>
        <end position="57"/>
    </location>
</feature>
<evidence type="ECO:0000256" key="1">
    <source>
        <dbReference type="ARBA" id="ARBA00023125"/>
    </source>
</evidence>
<dbReference type="GO" id="GO:0000976">
    <property type="term" value="F:transcription cis-regulatory region binding"/>
    <property type="evidence" value="ECO:0007669"/>
    <property type="project" value="TreeGrafter"/>
</dbReference>
<evidence type="ECO:0000256" key="2">
    <source>
        <dbReference type="PROSITE-ProRule" id="PRU00335"/>
    </source>
</evidence>
<evidence type="ECO:0000313" key="4">
    <source>
        <dbReference type="EMBL" id="SFI13000.1"/>
    </source>
</evidence>
<dbReference type="InterPro" id="IPR050109">
    <property type="entry name" value="HTH-type_TetR-like_transc_reg"/>
</dbReference>
<organism evidence="4 5">
    <name type="scientific">Paracoccus aminovorans</name>
    <dbReference type="NCBI Taxonomy" id="34004"/>
    <lineage>
        <taxon>Bacteria</taxon>
        <taxon>Pseudomonadati</taxon>
        <taxon>Pseudomonadota</taxon>
        <taxon>Alphaproteobacteria</taxon>
        <taxon>Rhodobacterales</taxon>
        <taxon>Paracoccaceae</taxon>
        <taxon>Paracoccus</taxon>
    </lineage>
</organism>
<reference evidence="4 5" key="1">
    <citation type="submission" date="2016-10" db="EMBL/GenBank/DDBJ databases">
        <authorList>
            <person name="de Groot N.N."/>
        </authorList>
    </citation>
    <scope>NUCLEOTIDE SEQUENCE [LARGE SCALE GENOMIC DNA]</scope>
    <source>
        <strain evidence="4 5">DSM 8537</strain>
    </source>
</reference>
<keyword evidence="1 2" id="KW-0238">DNA-binding</keyword>
<feature type="non-terminal residue" evidence="4">
    <location>
        <position position="79"/>
    </location>
</feature>
<dbReference type="AlphaFoldDB" id="A0A1I3FP91"/>
<dbReference type="RefSeq" id="WP_139218175.1">
    <property type="nucleotide sequence ID" value="NZ_FOPU01000092.1"/>
</dbReference>
<dbReference type="Gene3D" id="1.10.357.10">
    <property type="entry name" value="Tetracycline Repressor, domain 2"/>
    <property type="match status" value="1"/>
</dbReference>
<dbReference type="InterPro" id="IPR009057">
    <property type="entry name" value="Homeodomain-like_sf"/>
</dbReference>
<sequence>MPEAVPLGLDEYLAGGIRPRIIDAAAALFRQRGFNAVSMIEAGQAVGLSKPGLYHHWPNKEALLLSIVGITGALLLRQL</sequence>
<dbReference type="Pfam" id="PF00440">
    <property type="entry name" value="TetR_N"/>
    <property type="match status" value="1"/>
</dbReference>
<protein>
    <submittedName>
        <fullName evidence="4">Transcriptional regulator, TetR family</fullName>
    </submittedName>
</protein>
<dbReference type="InterPro" id="IPR001647">
    <property type="entry name" value="HTH_TetR"/>
</dbReference>
<accession>A0A1I3FP91</accession>